<evidence type="ECO:0008006" key="6">
    <source>
        <dbReference type="Google" id="ProtNLM"/>
    </source>
</evidence>
<comment type="caution">
    <text evidence="4">The sequence shown here is derived from an EMBL/GenBank/DDBJ whole genome shotgun (WGS) entry which is preliminary data.</text>
</comment>
<sequence>MRSFVLIVLAAILSVSLSSSVAIPVSAVAPEHKESFELASGTLNQLNTNLNAKYQLDTFTLPSQVENELKEWTLTTDDGAKIIVQTTQDKQLYAAWNVDADGQKTMIFHVKAAVSSTAWILGFGLLFVALGVIVVMSSKPSIVARERPVTKEIERNTSPTSATGARRRRSKLD</sequence>
<keyword evidence="2" id="KW-1133">Transmembrane helix</keyword>
<evidence type="ECO:0000256" key="2">
    <source>
        <dbReference type="SAM" id="Phobius"/>
    </source>
</evidence>
<dbReference type="OrthoDB" id="79661at2759"/>
<feature type="transmembrane region" description="Helical" evidence="2">
    <location>
        <begin position="118"/>
        <end position="137"/>
    </location>
</feature>
<gene>
    <name evidence="4" type="ORF">THRCLA_21034</name>
</gene>
<evidence type="ECO:0000313" key="5">
    <source>
        <dbReference type="Proteomes" id="UP000243217"/>
    </source>
</evidence>
<dbReference type="AlphaFoldDB" id="A0A1W0A0U7"/>
<feature type="signal peptide" evidence="3">
    <location>
        <begin position="1"/>
        <end position="18"/>
    </location>
</feature>
<evidence type="ECO:0000313" key="4">
    <source>
        <dbReference type="EMBL" id="OQS03895.1"/>
    </source>
</evidence>
<reference evidence="4 5" key="1">
    <citation type="journal article" date="2014" name="Genome Biol. Evol.">
        <title>The secreted proteins of Achlya hypogyna and Thraustotheca clavata identify the ancestral oomycete secretome and reveal gene acquisitions by horizontal gene transfer.</title>
        <authorList>
            <person name="Misner I."/>
            <person name="Blouin N."/>
            <person name="Leonard G."/>
            <person name="Richards T.A."/>
            <person name="Lane C.E."/>
        </authorList>
    </citation>
    <scope>NUCLEOTIDE SEQUENCE [LARGE SCALE GENOMIC DNA]</scope>
    <source>
        <strain evidence="4 5">ATCC 34112</strain>
    </source>
</reference>
<keyword evidence="2" id="KW-0812">Transmembrane</keyword>
<keyword evidence="2" id="KW-0472">Membrane</keyword>
<name>A0A1W0A0U7_9STRA</name>
<keyword evidence="5" id="KW-1185">Reference proteome</keyword>
<proteinExistence type="predicted"/>
<feature type="region of interest" description="Disordered" evidence="1">
    <location>
        <begin position="149"/>
        <end position="173"/>
    </location>
</feature>
<feature type="chain" id="PRO_5012235554" description="Secreted protein" evidence="3">
    <location>
        <begin position="19"/>
        <end position="173"/>
    </location>
</feature>
<protein>
    <recommendedName>
        <fullName evidence="6">Secreted protein</fullName>
    </recommendedName>
</protein>
<dbReference type="EMBL" id="JNBS01000731">
    <property type="protein sequence ID" value="OQS03895.1"/>
    <property type="molecule type" value="Genomic_DNA"/>
</dbReference>
<evidence type="ECO:0000256" key="3">
    <source>
        <dbReference type="SAM" id="SignalP"/>
    </source>
</evidence>
<accession>A0A1W0A0U7</accession>
<organism evidence="4 5">
    <name type="scientific">Thraustotheca clavata</name>
    <dbReference type="NCBI Taxonomy" id="74557"/>
    <lineage>
        <taxon>Eukaryota</taxon>
        <taxon>Sar</taxon>
        <taxon>Stramenopiles</taxon>
        <taxon>Oomycota</taxon>
        <taxon>Saprolegniomycetes</taxon>
        <taxon>Saprolegniales</taxon>
        <taxon>Achlyaceae</taxon>
        <taxon>Thraustotheca</taxon>
    </lineage>
</organism>
<evidence type="ECO:0000256" key="1">
    <source>
        <dbReference type="SAM" id="MobiDB-lite"/>
    </source>
</evidence>
<keyword evidence="3" id="KW-0732">Signal</keyword>
<dbReference type="Proteomes" id="UP000243217">
    <property type="component" value="Unassembled WGS sequence"/>
</dbReference>